<dbReference type="PROSITE" id="PS50109">
    <property type="entry name" value="HIS_KIN"/>
    <property type="match status" value="1"/>
</dbReference>
<keyword evidence="7" id="KW-0812">Transmembrane</keyword>
<dbReference type="Proteomes" id="UP000009175">
    <property type="component" value="Chromosome"/>
</dbReference>
<dbReference type="RefSeq" id="WP_011761294.1">
    <property type="nucleotide sequence ID" value="NC_008700.1"/>
</dbReference>
<evidence type="ECO:0000256" key="7">
    <source>
        <dbReference type="SAM" id="Phobius"/>
    </source>
</evidence>
<accession>A1SAI3</accession>
<evidence type="ECO:0000259" key="8">
    <source>
        <dbReference type="PROSITE" id="PS50109"/>
    </source>
</evidence>
<keyword evidence="10" id="KW-1185">Reference proteome</keyword>
<keyword evidence="7" id="KW-1133">Transmembrane helix</keyword>
<name>A1SAI3_SHEAM</name>
<dbReference type="GO" id="GO:0005886">
    <property type="term" value="C:plasma membrane"/>
    <property type="evidence" value="ECO:0007669"/>
    <property type="project" value="TreeGrafter"/>
</dbReference>
<feature type="transmembrane region" description="Helical" evidence="7">
    <location>
        <begin position="21"/>
        <end position="40"/>
    </location>
</feature>
<dbReference type="SMART" id="SM00387">
    <property type="entry name" value="HATPase_c"/>
    <property type="match status" value="1"/>
</dbReference>
<keyword evidence="7" id="KW-0472">Membrane</keyword>
<keyword evidence="5 9" id="KW-0418">Kinase</keyword>
<dbReference type="PANTHER" id="PTHR44936">
    <property type="entry name" value="SENSOR PROTEIN CREC"/>
    <property type="match status" value="1"/>
</dbReference>
<reference evidence="9 10" key="1">
    <citation type="submission" date="2006-12" db="EMBL/GenBank/DDBJ databases">
        <title>Complete sequence of Shewanella amazonensis SB2B.</title>
        <authorList>
            <consortium name="US DOE Joint Genome Institute"/>
            <person name="Copeland A."/>
            <person name="Lucas S."/>
            <person name="Lapidus A."/>
            <person name="Barry K."/>
            <person name="Detter J.C."/>
            <person name="Glavina del Rio T."/>
            <person name="Hammon N."/>
            <person name="Israni S."/>
            <person name="Dalin E."/>
            <person name="Tice H."/>
            <person name="Pitluck S."/>
            <person name="Munk A.C."/>
            <person name="Brettin T."/>
            <person name="Bruce D."/>
            <person name="Han C."/>
            <person name="Tapia R."/>
            <person name="Gilna P."/>
            <person name="Schmutz J."/>
            <person name="Larimer F."/>
            <person name="Land M."/>
            <person name="Hauser L."/>
            <person name="Kyrpides N."/>
            <person name="Mikhailova N."/>
            <person name="Fredrickson J."/>
            <person name="Richardson P."/>
        </authorList>
    </citation>
    <scope>NUCLEOTIDE SEQUENCE [LARGE SCALE GENOMIC DNA]</scope>
    <source>
        <strain evidence="10">ATCC BAA-1098 / SB2B</strain>
    </source>
</reference>
<evidence type="ECO:0000256" key="2">
    <source>
        <dbReference type="ARBA" id="ARBA00012438"/>
    </source>
</evidence>
<dbReference type="InterPro" id="IPR050980">
    <property type="entry name" value="2C_sensor_his_kinase"/>
</dbReference>
<keyword evidence="4" id="KW-0547">Nucleotide-binding</keyword>
<dbReference type="OrthoDB" id="9785252at2"/>
<dbReference type="eggNOG" id="COG4191">
    <property type="taxonomic scope" value="Bacteria"/>
</dbReference>
<dbReference type="HOGENOM" id="CLU_046130_1_1_6"/>
<dbReference type="InterPro" id="IPR036890">
    <property type="entry name" value="HATPase_C_sf"/>
</dbReference>
<comment type="catalytic activity">
    <reaction evidence="1">
        <text>ATP + protein L-histidine = ADP + protein N-phospho-L-histidine.</text>
        <dbReference type="EC" id="2.7.13.3"/>
    </reaction>
</comment>
<evidence type="ECO:0000256" key="1">
    <source>
        <dbReference type="ARBA" id="ARBA00000085"/>
    </source>
</evidence>
<dbReference type="KEGG" id="saz:Sama_3187"/>
<dbReference type="InterPro" id="IPR003594">
    <property type="entry name" value="HATPase_dom"/>
</dbReference>
<evidence type="ECO:0000256" key="5">
    <source>
        <dbReference type="ARBA" id="ARBA00022777"/>
    </source>
</evidence>
<evidence type="ECO:0000256" key="4">
    <source>
        <dbReference type="ARBA" id="ARBA00022741"/>
    </source>
</evidence>
<dbReference type="Pfam" id="PF02518">
    <property type="entry name" value="HATPase_c"/>
    <property type="match status" value="1"/>
</dbReference>
<sequence>MARGSPVYSPLAANQLITLRALGLVLQLVLTFFGADAFGLSLQQSALVYIFGLELLFLGLTLKLRHALVLSAPGLFLSLLIDTLLWISWLYFSGGATNAFISLLLLPIAIAAVTLPFWAPWTLAAITTLAYSLMLYAVPAMEGGHHEHAGHMAGGSMASHYVGMWFNFLLSALVLTTSVALIARRLRQTDAELAALRESQLRQEQLIALGTASAQMSHQLATPLASLRLLLDEVAEGDTEPGLVAEMDLALTRCETSLNSLREATEAIRERKLTVVSAGQLLHLLKQQVLLLMPDVVMDISLSDEVAGARLSTDVSLLPSLLALVDNGAKASKKHGGEARVWLSARLVNEACIRLDIRDAGPGIDAQKLTALGARPVLSEQGLGMALMLSHASLERLGGELHLGNLPEGGCLASVRLPLEQSS</sequence>
<dbReference type="AlphaFoldDB" id="A1SAI3"/>
<feature type="transmembrane region" description="Helical" evidence="7">
    <location>
        <begin position="161"/>
        <end position="183"/>
    </location>
</feature>
<dbReference type="GO" id="GO:0005524">
    <property type="term" value="F:ATP binding"/>
    <property type="evidence" value="ECO:0007669"/>
    <property type="project" value="UniProtKB-KW"/>
</dbReference>
<dbReference type="InterPro" id="IPR004358">
    <property type="entry name" value="Sig_transdc_His_kin-like_C"/>
</dbReference>
<keyword evidence="3" id="KW-0808">Transferase</keyword>
<feature type="transmembrane region" description="Helical" evidence="7">
    <location>
        <begin position="123"/>
        <end position="141"/>
    </location>
</feature>
<evidence type="ECO:0000313" key="9">
    <source>
        <dbReference type="EMBL" id="ABM01390.1"/>
    </source>
</evidence>
<dbReference type="EMBL" id="CP000507">
    <property type="protein sequence ID" value="ABM01390.1"/>
    <property type="molecule type" value="Genomic_DNA"/>
</dbReference>
<dbReference type="PRINTS" id="PR00344">
    <property type="entry name" value="BCTRLSENSOR"/>
</dbReference>
<dbReference type="GO" id="GO:0000155">
    <property type="term" value="F:phosphorelay sensor kinase activity"/>
    <property type="evidence" value="ECO:0007669"/>
    <property type="project" value="TreeGrafter"/>
</dbReference>
<proteinExistence type="predicted"/>
<feature type="transmembrane region" description="Helical" evidence="7">
    <location>
        <begin position="46"/>
        <end position="62"/>
    </location>
</feature>
<keyword evidence="6" id="KW-0067">ATP-binding</keyword>
<dbReference type="STRING" id="326297.Sama_3187"/>
<dbReference type="PANTHER" id="PTHR44936:SF10">
    <property type="entry name" value="SENSOR PROTEIN RSTB"/>
    <property type="match status" value="1"/>
</dbReference>
<dbReference type="Gene3D" id="3.30.565.10">
    <property type="entry name" value="Histidine kinase-like ATPase, C-terminal domain"/>
    <property type="match status" value="1"/>
</dbReference>
<protein>
    <recommendedName>
        <fullName evidence="2">histidine kinase</fullName>
        <ecNumber evidence="2">2.7.13.3</ecNumber>
    </recommendedName>
</protein>
<gene>
    <name evidence="9" type="ordered locus">Sama_3187</name>
</gene>
<evidence type="ECO:0000256" key="6">
    <source>
        <dbReference type="ARBA" id="ARBA00022840"/>
    </source>
</evidence>
<evidence type="ECO:0000256" key="3">
    <source>
        <dbReference type="ARBA" id="ARBA00022679"/>
    </source>
</evidence>
<evidence type="ECO:0000313" key="10">
    <source>
        <dbReference type="Proteomes" id="UP000009175"/>
    </source>
</evidence>
<dbReference type="EC" id="2.7.13.3" evidence="2"/>
<dbReference type="InterPro" id="IPR005467">
    <property type="entry name" value="His_kinase_dom"/>
</dbReference>
<organism evidence="9 10">
    <name type="scientific">Shewanella amazonensis (strain ATCC BAA-1098 / SB2B)</name>
    <dbReference type="NCBI Taxonomy" id="326297"/>
    <lineage>
        <taxon>Bacteria</taxon>
        <taxon>Pseudomonadati</taxon>
        <taxon>Pseudomonadota</taxon>
        <taxon>Gammaproteobacteria</taxon>
        <taxon>Alteromonadales</taxon>
        <taxon>Shewanellaceae</taxon>
        <taxon>Shewanella</taxon>
    </lineage>
</organism>
<feature type="domain" description="Histidine kinase" evidence="8">
    <location>
        <begin position="215"/>
        <end position="421"/>
    </location>
</feature>
<dbReference type="SUPFAM" id="SSF55874">
    <property type="entry name" value="ATPase domain of HSP90 chaperone/DNA topoisomerase II/histidine kinase"/>
    <property type="match status" value="1"/>
</dbReference>